<accession>A0A3L7AR42</accession>
<evidence type="ECO:0000256" key="5">
    <source>
        <dbReference type="SAM" id="Phobius"/>
    </source>
</evidence>
<dbReference type="PANTHER" id="PTHR42884:SF14">
    <property type="entry name" value="NEUROENDOCRINE CONVERTASE 1"/>
    <property type="match status" value="1"/>
</dbReference>
<keyword evidence="6" id="KW-0732">Signal</keyword>
<feature type="active site" description="Charge relay system" evidence="4">
    <location>
        <position position="79"/>
    </location>
</feature>
<dbReference type="Pfam" id="PF00082">
    <property type="entry name" value="Peptidase_S8"/>
    <property type="match status" value="1"/>
</dbReference>
<dbReference type="SUPFAM" id="SSF52743">
    <property type="entry name" value="Subtilisin-like"/>
    <property type="match status" value="1"/>
</dbReference>
<dbReference type="Proteomes" id="UP000269438">
    <property type="component" value="Unassembled WGS sequence"/>
</dbReference>
<dbReference type="GO" id="GO:0016485">
    <property type="term" value="P:protein processing"/>
    <property type="evidence" value="ECO:0007669"/>
    <property type="project" value="TreeGrafter"/>
</dbReference>
<dbReference type="PROSITE" id="PS51892">
    <property type="entry name" value="SUBTILASE"/>
    <property type="match status" value="1"/>
</dbReference>
<dbReference type="RefSeq" id="WP_121688596.1">
    <property type="nucleotide sequence ID" value="NZ_RCUY01000009.1"/>
</dbReference>
<sequence>MKKSNVRLRGIALGLAAFCSVTTLSAGLVSGADSASAAPTSVLDDSDRAAGLWYLEAMSMPLAKQEGLTGKGIRIAVVDDGINLKASELQGADITVHGGYCLDRDTGKEVPADSEIAANSQHGTSVVAALVGNGKSRDGGLGATGIVPDAKIDFYATGPVPASGPFDIGKNQACPSNRDQDGSFSGNSWEPAIQDAVRSGAGIVSISMSGAVGFMDKSLAEAASRGVVVVGSADNPGTDSLGAGGFPAAGNGTVAVNAVGSDSNVIGTSAGYEQMVPASATNMAVSAPGVRILSVGPDWGPTIEHGTSYATPLIAGALALVKEKYPDATLYQAVQALIHTTDQNKRQGALQWDNRYGYGIVSVADMLKSDPSTYPNENPLFISSADDPRCKAPDESVSPSSVSDCNWARVPSPQDVAKATPTSSKPSIAPDAQTGAVFPAWLAVAVVSGVVAAILVATAIIVILVRRRARKPNHL</sequence>
<dbReference type="GO" id="GO:0004252">
    <property type="term" value="F:serine-type endopeptidase activity"/>
    <property type="evidence" value="ECO:0007669"/>
    <property type="project" value="UniProtKB-UniRule"/>
</dbReference>
<dbReference type="PRINTS" id="PR00723">
    <property type="entry name" value="SUBTILISIN"/>
</dbReference>
<dbReference type="Gene3D" id="3.40.50.200">
    <property type="entry name" value="Peptidase S8/S53 domain"/>
    <property type="match status" value="1"/>
</dbReference>
<evidence type="ECO:0000256" key="1">
    <source>
        <dbReference type="ARBA" id="ARBA00022670"/>
    </source>
</evidence>
<keyword evidence="5" id="KW-0812">Transmembrane</keyword>
<feature type="signal peptide" evidence="6">
    <location>
        <begin position="1"/>
        <end position="26"/>
    </location>
</feature>
<dbReference type="EMBL" id="RCUY01000009">
    <property type="protein sequence ID" value="RLP82040.1"/>
    <property type="molecule type" value="Genomic_DNA"/>
</dbReference>
<reference evidence="8 9" key="1">
    <citation type="submission" date="2018-10" db="EMBL/GenBank/DDBJ databases">
        <authorList>
            <person name="Li J."/>
        </authorList>
    </citation>
    <scope>NUCLEOTIDE SEQUENCE [LARGE SCALE GENOMIC DNA]</scope>
    <source>
        <strain evidence="8 9">JCM 11654</strain>
    </source>
</reference>
<organism evidence="8 9">
    <name type="scientific">Mycetocola lacteus</name>
    <dbReference type="NCBI Taxonomy" id="76637"/>
    <lineage>
        <taxon>Bacteria</taxon>
        <taxon>Bacillati</taxon>
        <taxon>Actinomycetota</taxon>
        <taxon>Actinomycetes</taxon>
        <taxon>Micrococcales</taxon>
        <taxon>Microbacteriaceae</taxon>
        <taxon>Mycetocola</taxon>
    </lineage>
</organism>
<feature type="transmembrane region" description="Helical" evidence="5">
    <location>
        <begin position="440"/>
        <end position="465"/>
    </location>
</feature>
<feature type="active site" description="Charge relay system" evidence="4">
    <location>
        <position position="308"/>
    </location>
</feature>
<keyword evidence="1 4" id="KW-0645">Protease</keyword>
<keyword evidence="5" id="KW-1133">Transmembrane helix</keyword>
<proteinExistence type="inferred from homology"/>
<gene>
    <name evidence="8" type="ORF">D9V34_09460</name>
</gene>
<keyword evidence="5" id="KW-0472">Membrane</keyword>
<keyword evidence="3 4" id="KW-0720">Serine protease</keyword>
<dbReference type="InterPro" id="IPR036852">
    <property type="entry name" value="Peptidase_S8/S53_dom_sf"/>
</dbReference>
<evidence type="ECO:0000256" key="2">
    <source>
        <dbReference type="ARBA" id="ARBA00022801"/>
    </source>
</evidence>
<feature type="chain" id="PRO_5038743273" description="Peptidase S8/S53 domain-containing protein" evidence="6">
    <location>
        <begin position="27"/>
        <end position="475"/>
    </location>
</feature>
<dbReference type="GO" id="GO:0005886">
    <property type="term" value="C:plasma membrane"/>
    <property type="evidence" value="ECO:0007669"/>
    <property type="project" value="TreeGrafter"/>
</dbReference>
<evidence type="ECO:0000256" key="4">
    <source>
        <dbReference type="PROSITE-ProRule" id="PRU01240"/>
    </source>
</evidence>
<dbReference type="InterPro" id="IPR023828">
    <property type="entry name" value="Peptidase_S8_Ser-AS"/>
</dbReference>
<dbReference type="InterPro" id="IPR015500">
    <property type="entry name" value="Peptidase_S8_subtilisin-rel"/>
</dbReference>
<comment type="similarity">
    <text evidence="4">Belongs to the peptidase S8 family.</text>
</comment>
<keyword evidence="2 4" id="KW-0378">Hydrolase</keyword>
<evidence type="ECO:0000313" key="9">
    <source>
        <dbReference type="Proteomes" id="UP000269438"/>
    </source>
</evidence>
<evidence type="ECO:0000256" key="3">
    <source>
        <dbReference type="ARBA" id="ARBA00022825"/>
    </source>
</evidence>
<name>A0A3L7AR42_9MICO</name>
<protein>
    <recommendedName>
        <fullName evidence="7">Peptidase S8/S53 domain-containing protein</fullName>
    </recommendedName>
</protein>
<dbReference type="InterPro" id="IPR000209">
    <property type="entry name" value="Peptidase_S8/S53_dom"/>
</dbReference>
<dbReference type="PANTHER" id="PTHR42884">
    <property type="entry name" value="PROPROTEIN CONVERTASE SUBTILISIN/KEXIN-RELATED"/>
    <property type="match status" value="1"/>
</dbReference>
<dbReference type="PROSITE" id="PS00138">
    <property type="entry name" value="SUBTILASE_SER"/>
    <property type="match status" value="1"/>
</dbReference>
<dbReference type="OrthoDB" id="3644449at2"/>
<evidence type="ECO:0000313" key="8">
    <source>
        <dbReference type="EMBL" id="RLP82040.1"/>
    </source>
</evidence>
<feature type="domain" description="Peptidase S8/S53" evidence="7">
    <location>
        <begin position="70"/>
        <end position="359"/>
    </location>
</feature>
<keyword evidence="9" id="KW-1185">Reference proteome</keyword>
<evidence type="ECO:0000259" key="7">
    <source>
        <dbReference type="Pfam" id="PF00082"/>
    </source>
</evidence>
<evidence type="ECO:0000256" key="6">
    <source>
        <dbReference type="SAM" id="SignalP"/>
    </source>
</evidence>
<dbReference type="AlphaFoldDB" id="A0A3L7AR42"/>
<feature type="active site" description="Charge relay system" evidence="4">
    <location>
        <position position="122"/>
    </location>
</feature>
<comment type="caution">
    <text evidence="8">The sequence shown here is derived from an EMBL/GenBank/DDBJ whole genome shotgun (WGS) entry which is preliminary data.</text>
</comment>